<reference evidence="1" key="1">
    <citation type="submission" date="2011-04" db="EMBL/GenBank/DDBJ databases">
        <title>Evolution of plant cell wall degrading machinery underlies the functional diversity of forest fungi.</title>
        <authorList>
            <consortium name="US DOE Joint Genome Institute (JGI-PGF)"/>
            <person name="Eastwood D.C."/>
            <person name="Floudas D."/>
            <person name="Binder M."/>
            <person name="Majcherczyk A."/>
            <person name="Schneider P."/>
            <person name="Aerts A."/>
            <person name="Asiegbu F.O."/>
            <person name="Baker S.E."/>
            <person name="Barry K."/>
            <person name="Bendiksby M."/>
            <person name="Blumentritt M."/>
            <person name="Coutinho P.M."/>
            <person name="Cullen D."/>
            <person name="Cullen D."/>
            <person name="Gathman A."/>
            <person name="Goodell B."/>
            <person name="Henrissat B."/>
            <person name="Ihrmark K."/>
            <person name="Kauserud H."/>
            <person name="Kohler A."/>
            <person name="LaButti K."/>
            <person name="Lapidus A."/>
            <person name="Lavin J.L."/>
            <person name="Lee Y.-H."/>
            <person name="Lindquist E."/>
            <person name="Lilly W."/>
            <person name="Lucas S."/>
            <person name="Morin E."/>
            <person name="Murat C."/>
            <person name="Oguiza J.A."/>
            <person name="Park J."/>
            <person name="Pisabarro A.G."/>
            <person name="Riley R."/>
            <person name="Rosling A."/>
            <person name="Salamov A."/>
            <person name="Schmidt O."/>
            <person name="Schmutz J."/>
            <person name="Skrede I."/>
            <person name="Stenlid J."/>
            <person name="Wiebenga A."/>
            <person name="Xie X."/>
            <person name="Kues U."/>
            <person name="Hibbett D.S."/>
            <person name="Hoffmeister D."/>
            <person name="Hogberg N."/>
            <person name="Martin F."/>
            <person name="Grigoriev I.V."/>
            <person name="Watkinson S.C."/>
        </authorList>
    </citation>
    <scope>NUCLEOTIDE SEQUENCE</scope>
    <source>
        <strain evidence="1">S7.9</strain>
    </source>
</reference>
<organism>
    <name type="scientific">Serpula lacrymans var. lacrymans (strain S7.9)</name>
    <name type="common">Dry rot fungus</name>
    <dbReference type="NCBI Taxonomy" id="578457"/>
    <lineage>
        <taxon>Eukaryota</taxon>
        <taxon>Fungi</taxon>
        <taxon>Dikarya</taxon>
        <taxon>Basidiomycota</taxon>
        <taxon>Agaricomycotina</taxon>
        <taxon>Agaricomycetes</taxon>
        <taxon>Agaricomycetidae</taxon>
        <taxon>Boletales</taxon>
        <taxon>Coniophorineae</taxon>
        <taxon>Serpulaceae</taxon>
        <taxon>Serpula</taxon>
    </lineage>
</organism>
<dbReference type="Proteomes" id="UP000008064">
    <property type="component" value="Unassembled WGS sequence"/>
</dbReference>
<dbReference type="EMBL" id="GL945433">
    <property type="protein sequence ID" value="EGO25891.1"/>
    <property type="molecule type" value="Genomic_DNA"/>
</dbReference>
<gene>
    <name evidence="1" type="ORF">SERLADRAFT_466665</name>
</gene>
<dbReference type="HOGENOM" id="CLU_2777495_0_0_1"/>
<name>F8NUN3_SERL9</name>
<accession>F8NUN3</accession>
<dbReference type="GeneID" id="18819101"/>
<proteinExistence type="predicted"/>
<protein>
    <submittedName>
        <fullName evidence="1">Uncharacterized protein</fullName>
    </submittedName>
</protein>
<evidence type="ECO:0000313" key="1">
    <source>
        <dbReference type="EMBL" id="EGO25891.1"/>
    </source>
</evidence>
<sequence>MRSNAMPPKALRFTASRWQEFLHRTTRSDYLGVMPLTVFTSRSEHPCHTSSLRTMLKTGHNIEAPVPRL</sequence>
<dbReference type="AlphaFoldDB" id="F8NUN3"/>
<dbReference type="RefSeq" id="XP_007318013.1">
    <property type="nucleotide sequence ID" value="XM_007317951.1"/>
</dbReference>
<dbReference type="KEGG" id="sla:SERLADRAFT_466665"/>